<feature type="region of interest" description="Disordered" evidence="1">
    <location>
        <begin position="333"/>
        <end position="413"/>
    </location>
</feature>
<keyword evidence="3" id="KW-1185">Reference proteome</keyword>
<name>A0ABR2HCG8_9EUKA</name>
<sequence>MMRGPTIYHNGTPYNADLNVFLSLSPLLHSLYLSNSYLPLYIKDGLTEAAFQNLVSSINDHNCLNVLNTNNIQDILLFLESALVYHVHQFIEETCQFIANKYKEHIITVLNLISQYSEISSNLDQYIISNLKSFCKDPQFLAVEYFILLRIFENVNRNTDLSKDTEIINFIIKYVKNKGKECSLLFQFVDFNCVFKIDNGTLLENLIHNDLIDFDFLGEKIVNDLKKSSTDPKKEKTQNNTINKNNADKQIESLEAKISNTEKECQAETEKIEELKNEQNILQAESDKVDNFMNSVNKQSTNASNKIALLQKEKAELEQKLALLIQQEEEIKSAPFDDEIEPEEANQNTSEAISNNNSTENISNSTEISNKQSMTNLDQSTNSTQSDQNLNNSQQQQSGEPSMQHWCPKPKLTPPEQPFIEDIFYENIQKADKQMKIYPTEALKKCFLIFNVDIDKDGEDNFASKLGLIDPNDRATLLDFLTRSSIEFNQPEIAASLASLLAATDESCDDFAASLFLDAAKKNIPEAMLNAGVMARLGRGIAQNDKIAAHMIVKAANSGLDEAISMAKLASP</sequence>
<feature type="compositionally biased region" description="Low complexity" evidence="1">
    <location>
        <begin position="348"/>
        <end position="370"/>
    </location>
</feature>
<evidence type="ECO:0000256" key="1">
    <source>
        <dbReference type="SAM" id="MobiDB-lite"/>
    </source>
</evidence>
<reference evidence="2 3" key="1">
    <citation type="submission" date="2024-04" db="EMBL/GenBank/DDBJ databases">
        <title>Tritrichomonas musculus Genome.</title>
        <authorList>
            <person name="Alves-Ferreira E."/>
            <person name="Grigg M."/>
            <person name="Lorenzi H."/>
            <person name="Galac M."/>
        </authorList>
    </citation>
    <scope>NUCLEOTIDE SEQUENCE [LARGE SCALE GENOMIC DNA]</scope>
    <source>
        <strain evidence="2 3">EAF2021</strain>
    </source>
</reference>
<protein>
    <submittedName>
        <fullName evidence="2">Uncharacterized protein</fullName>
    </submittedName>
</protein>
<dbReference type="Gene3D" id="1.25.40.10">
    <property type="entry name" value="Tetratricopeptide repeat domain"/>
    <property type="match status" value="1"/>
</dbReference>
<accession>A0ABR2HCG8</accession>
<comment type="caution">
    <text evidence="2">The sequence shown here is derived from an EMBL/GenBank/DDBJ whole genome shotgun (WGS) entry which is preliminary data.</text>
</comment>
<evidence type="ECO:0000313" key="2">
    <source>
        <dbReference type="EMBL" id="KAK8844387.1"/>
    </source>
</evidence>
<organism evidence="2 3">
    <name type="scientific">Tritrichomonas musculus</name>
    <dbReference type="NCBI Taxonomy" id="1915356"/>
    <lineage>
        <taxon>Eukaryota</taxon>
        <taxon>Metamonada</taxon>
        <taxon>Parabasalia</taxon>
        <taxon>Tritrichomonadida</taxon>
        <taxon>Tritrichomonadidae</taxon>
        <taxon>Tritrichomonas</taxon>
    </lineage>
</organism>
<feature type="compositionally biased region" description="Low complexity" evidence="1">
    <location>
        <begin position="377"/>
        <end position="398"/>
    </location>
</feature>
<dbReference type="InterPro" id="IPR011990">
    <property type="entry name" value="TPR-like_helical_dom_sf"/>
</dbReference>
<proteinExistence type="predicted"/>
<evidence type="ECO:0000313" key="3">
    <source>
        <dbReference type="Proteomes" id="UP001470230"/>
    </source>
</evidence>
<dbReference type="Proteomes" id="UP001470230">
    <property type="component" value="Unassembled WGS sequence"/>
</dbReference>
<dbReference type="EMBL" id="JAPFFF010000032">
    <property type="protein sequence ID" value="KAK8844387.1"/>
    <property type="molecule type" value="Genomic_DNA"/>
</dbReference>
<gene>
    <name evidence="2" type="ORF">M9Y10_024245</name>
</gene>
<dbReference type="SUPFAM" id="SSF81901">
    <property type="entry name" value="HCP-like"/>
    <property type="match status" value="1"/>
</dbReference>